<dbReference type="Proteomes" id="UP000243459">
    <property type="component" value="Chromosome 2"/>
</dbReference>
<dbReference type="Pfam" id="PF02330">
    <property type="entry name" value="MAM33"/>
    <property type="match status" value="1"/>
</dbReference>
<dbReference type="Gramene" id="ONK78472">
    <property type="protein sequence ID" value="ONK78472"/>
    <property type="gene ID" value="A4U43_C02F19130"/>
</dbReference>
<keyword evidence="2" id="KW-1185">Reference proteome</keyword>
<dbReference type="SUPFAM" id="SSF54529">
    <property type="entry name" value="Mitochondrial glycoprotein MAM33-like"/>
    <property type="match status" value="1"/>
</dbReference>
<evidence type="ECO:0000313" key="1">
    <source>
        <dbReference type="EMBL" id="ONK78472.1"/>
    </source>
</evidence>
<accession>A0A5P1FK33</accession>
<name>A0A5P1FK33_ASPOF</name>
<dbReference type="OMA" id="RECLVAR"/>
<sequence length="105" mass="12397">MKVCVKKLGFDPVLHFDCMVADDGFRVRNVRYHRFVGDSDPNKYRGHRFGLLDPRLQKSLKEYLEARGINAELTTFLFQHLLNKEHSQYINWLRVMEVFSAKHAS</sequence>
<evidence type="ECO:0000313" key="2">
    <source>
        <dbReference type="Proteomes" id="UP000243459"/>
    </source>
</evidence>
<dbReference type="AlphaFoldDB" id="A0A5P1FK33"/>
<organism evidence="1 2">
    <name type="scientific">Asparagus officinalis</name>
    <name type="common">Garden asparagus</name>
    <dbReference type="NCBI Taxonomy" id="4686"/>
    <lineage>
        <taxon>Eukaryota</taxon>
        <taxon>Viridiplantae</taxon>
        <taxon>Streptophyta</taxon>
        <taxon>Embryophyta</taxon>
        <taxon>Tracheophyta</taxon>
        <taxon>Spermatophyta</taxon>
        <taxon>Magnoliopsida</taxon>
        <taxon>Liliopsida</taxon>
        <taxon>Asparagales</taxon>
        <taxon>Asparagaceae</taxon>
        <taxon>Asparagoideae</taxon>
        <taxon>Asparagus</taxon>
    </lineage>
</organism>
<dbReference type="InterPro" id="IPR003428">
    <property type="entry name" value="MAM33"/>
</dbReference>
<reference evidence="2" key="1">
    <citation type="journal article" date="2017" name="Nat. Commun.">
        <title>The asparagus genome sheds light on the origin and evolution of a young Y chromosome.</title>
        <authorList>
            <person name="Harkess A."/>
            <person name="Zhou J."/>
            <person name="Xu C."/>
            <person name="Bowers J.E."/>
            <person name="Van der Hulst R."/>
            <person name="Ayyampalayam S."/>
            <person name="Mercati F."/>
            <person name="Riccardi P."/>
            <person name="McKain M.R."/>
            <person name="Kakrana A."/>
            <person name="Tang H."/>
            <person name="Ray J."/>
            <person name="Groenendijk J."/>
            <person name="Arikit S."/>
            <person name="Mathioni S.M."/>
            <person name="Nakano M."/>
            <person name="Shan H."/>
            <person name="Telgmann-Rauber A."/>
            <person name="Kanno A."/>
            <person name="Yue Z."/>
            <person name="Chen H."/>
            <person name="Li W."/>
            <person name="Chen Y."/>
            <person name="Xu X."/>
            <person name="Zhang Y."/>
            <person name="Luo S."/>
            <person name="Chen H."/>
            <person name="Gao J."/>
            <person name="Mao Z."/>
            <person name="Pires J.C."/>
            <person name="Luo M."/>
            <person name="Kudrna D."/>
            <person name="Wing R.A."/>
            <person name="Meyers B.C."/>
            <person name="Yi K."/>
            <person name="Kong H."/>
            <person name="Lavrijsen P."/>
            <person name="Sunseri F."/>
            <person name="Falavigna A."/>
            <person name="Ye Y."/>
            <person name="Leebens-Mack J.H."/>
            <person name="Chen G."/>
        </authorList>
    </citation>
    <scope>NUCLEOTIDE SEQUENCE [LARGE SCALE GENOMIC DNA]</scope>
    <source>
        <strain evidence="2">cv. DH0086</strain>
    </source>
</reference>
<proteinExistence type="predicted"/>
<dbReference type="EMBL" id="CM007382">
    <property type="protein sequence ID" value="ONK78472.1"/>
    <property type="molecule type" value="Genomic_DNA"/>
</dbReference>
<dbReference type="PANTHER" id="PTHR10826:SF1">
    <property type="entry name" value="COMPLEMENT COMPONENT 1 Q SUBCOMPONENT-BINDING PROTEIN, MITOCHONDRIAL"/>
    <property type="match status" value="1"/>
</dbReference>
<protein>
    <submittedName>
        <fullName evidence="1">Uncharacterized protein</fullName>
    </submittedName>
</protein>
<gene>
    <name evidence="1" type="ORF">A4U43_C02F19130</name>
</gene>
<dbReference type="Gene3D" id="3.10.280.10">
    <property type="entry name" value="Mitochondrial glycoprotein"/>
    <property type="match status" value="1"/>
</dbReference>
<dbReference type="PANTHER" id="PTHR10826">
    <property type="entry name" value="COMPLEMENT COMPONENT 1"/>
    <property type="match status" value="1"/>
</dbReference>
<dbReference type="InterPro" id="IPR036561">
    <property type="entry name" value="MAM33_sf"/>
</dbReference>
<dbReference type="GO" id="GO:0005759">
    <property type="term" value="C:mitochondrial matrix"/>
    <property type="evidence" value="ECO:0007669"/>
    <property type="project" value="InterPro"/>
</dbReference>